<dbReference type="EMBL" id="JAAATY010000001">
    <property type="protein sequence ID" value="NRN63441.1"/>
    <property type="molecule type" value="Genomic_DNA"/>
</dbReference>
<gene>
    <name evidence="1" type="ORF">GC106_6420</name>
</gene>
<keyword evidence="2" id="KW-1185">Reference proteome</keyword>
<comment type="caution">
    <text evidence="1">The sequence shown here is derived from an EMBL/GenBank/DDBJ whole genome shotgun (WGS) entry which is preliminary data.</text>
</comment>
<dbReference type="Proteomes" id="UP000763557">
    <property type="component" value="Unassembled WGS sequence"/>
</dbReference>
<protein>
    <submittedName>
        <fullName evidence="1">Uncharacterized protein</fullName>
    </submittedName>
</protein>
<accession>A0ABX2EWL8</accession>
<name>A0ABX2EWL8_9PSEU</name>
<reference evidence="1 2" key="1">
    <citation type="submission" date="2020-01" db="EMBL/GenBank/DDBJ databases">
        <title>Kibdelosporangium persica a novel Actinomycetes from a hot desert in Iran.</title>
        <authorList>
            <person name="Safaei N."/>
            <person name="Zaburannyi N."/>
            <person name="Mueller R."/>
            <person name="Wink J."/>
        </authorList>
    </citation>
    <scope>NUCLEOTIDE SEQUENCE [LARGE SCALE GENOMIC DNA]</scope>
    <source>
        <strain evidence="1 2">4NS15</strain>
    </source>
</reference>
<evidence type="ECO:0000313" key="2">
    <source>
        <dbReference type="Proteomes" id="UP000763557"/>
    </source>
</evidence>
<proteinExistence type="predicted"/>
<organism evidence="1 2">
    <name type="scientific">Kibdelosporangium persicum</name>
    <dbReference type="NCBI Taxonomy" id="2698649"/>
    <lineage>
        <taxon>Bacteria</taxon>
        <taxon>Bacillati</taxon>
        <taxon>Actinomycetota</taxon>
        <taxon>Actinomycetes</taxon>
        <taxon>Pseudonocardiales</taxon>
        <taxon>Pseudonocardiaceae</taxon>
        <taxon>Kibdelosporangium</taxon>
    </lineage>
</organism>
<sequence>MNVKKIVLLAVVALLLFYLITQPTQSAEGVQTVLGWLRDGADAIITFVKELFA</sequence>
<evidence type="ECO:0000313" key="1">
    <source>
        <dbReference type="EMBL" id="NRN63441.1"/>
    </source>
</evidence>
<dbReference type="RefSeq" id="WP_173124140.1">
    <property type="nucleotide sequence ID" value="NZ_CBCSGW010000008.1"/>
</dbReference>